<protein>
    <recommendedName>
        <fullName evidence="4">Protein takeout</fullName>
    </recommendedName>
</protein>
<evidence type="ECO:0008006" key="4">
    <source>
        <dbReference type="Google" id="ProtNLM"/>
    </source>
</evidence>
<sequence length="245" mass="27067">MKYTPLLLVVLAVWPALSAADSEHGPLQFLFNHCDDQAEEASGVGSCVRQLLRDALDRARPRFSTGFQVGNETVILEPLKMPKPEGGRQGRSNKLEISEAQMKGLSKVRIDSVLLTENAAAAKVEFPEISGEMRGKIRYGFLPIRATVKVQLNNPRLMVGSHWSVSDGQLQLEEPHAQLWLDSYNVTISGFGSMGTTIATNLNDNHKEIIEFLRPSLEAAVARRLGKMSQDEKEAVLGWLEQSLS</sequence>
<dbReference type="EMBL" id="VIIS01001173">
    <property type="protein sequence ID" value="KAF0301311.1"/>
    <property type="molecule type" value="Genomic_DNA"/>
</dbReference>
<dbReference type="InterPro" id="IPR038606">
    <property type="entry name" value="To_sf"/>
</dbReference>
<evidence type="ECO:0000313" key="3">
    <source>
        <dbReference type="Proteomes" id="UP000440578"/>
    </source>
</evidence>
<dbReference type="Gene3D" id="3.15.10.30">
    <property type="entry name" value="Haemolymph juvenile hormone binding protein"/>
    <property type="match status" value="1"/>
</dbReference>
<evidence type="ECO:0000313" key="2">
    <source>
        <dbReference type="EMBL" id="KAF0301311.1"/>
    </source>
</evidence>
<dbReference type="Pfam" id="PF06585">
    <property type="entry name" value="JHBP"/>
    <property type="match status" value="1"/>
</dbReference>
<gene>
    <name evidence="2" type="ORF">FJT64_026319</name>
</gene>
<organism evidence="2 3">
    <name type="scientific">Amphibalanus amphitrite</name>
    <name type="common">Striped barnacle</name>
    <name type="synonym">Balanus amphitrite</name>
    <dbReference type="NCBI Taxonomy" id="1232801"/>
    <lineage>
        <taxon>Eukaryota</taxon>
        <taxon>Metazoa</taxon>
        <taxon>Ecdysozoa</taxon>
        <taxon>Arthropoda</taxon>
        <taxon>Crustacea</taxon>
        <taxon>Multicrustacea</taxon>
        <taxon>Cirripedia</taxon>
        <taxon>Thoracica</taxon>
        <taxon>Thoracicalcarea</taxon>
        <taxon>Balanomorpha</taxon>
        <taxon>Balanoidea</taxon>
        <taxon>Balanidae</taxon>
        <taxon>Amphibalaninae</taxon>
        <taxon>Amphibalanus</taxon>
    </lineage>
</organism>
<dbReference type="AlphaFoldDB" id="A0A6A4WH15"/>
<evidence type="ECO:0000256" key="1">
    <source>
        <dbReference type="SAM" id="SignalP"/>
    </source>
</evidence>
<proteinExistence type="predicted"/>
<feature type="signal peptide" evidence="1">
    <location>
        <begin position="1"/>
        <end position="20"/>
    </location>
</feature>
<reference evidence="2 3" key="1">
    <citation type="submission" date="2019-07" db="EMBL/GenBank/DDBJ databases">
        <title>Draft genome assembly of a fouling barnacle, Amphibalanus amphitrite (Darwin, 1854): The first reference genome for Thecostraca.</title>
        <authorList>
            <person name="Kim W."/>
        </authorList>
    </citation>
    <scope>NUCLEOTIDE SEQUENCE [LARGE SCALE GENOMIC DNA]</scope>
    <source>
        <strain evidence="2">SNU_AA5</strain>
        <tissue evidence="2">Soma without cirri and trophi</tissue>
    </source>
</reference>
<dbReference type="InterPro" id="IPR010562">
    <property type="entry name" value="Haemolymph_juvenile_hormone-bd"/>
</dbReference>
<name>A0A6A4WH15_AMPAM</name>
<feature type="chain" id="PRO_5025392978" description="Protein takeout" evidence="1">
    <location>
        <begin position="21"/>
        <end position="245"/>
    </location>
</feature>
<dbReference type="Proteomes" id="UP000440578">
    <property type="component" value="Unassembled WGS sequence"/>
</dbReference>
<comment type="caution">
    <text evidence="2">The sequence shown here is derived from an EMBL/GenBank/DDBJ whole genome shotgun (WGS) entry which is preliminary data.</text>
</comment>
<keyword evidence="1" id="KW-0732">Signal</keyword>
<accession>A0A6A4WH15</accession>
<keyword evidence="3" id="KW-1185">Reference proteome</keyword>
<dbReference type="OrthoDB" id="10502743at2759"/>